<reference evidence="2" key="1">
    <citation type="submission" date="2015-06" db="UniProtKB">
        <authorList>
            <consortium name="EnsemblPlants"/>
        </authorList>
    </citation>
    <scope>IDENTIFICATION</scope>
</reference>
<dbReference type="OMA" id="GTRILMM"/>
<dbReference type="Pfam" id="PF11955">
    <property type="entry name" value="PORR"/>
    <property type="match status" value="1"/>
</dbReference>
<dbReference type="EnsemblPlants" id="ORGLA03G0057500.1">
    <property type="protein sequence ID" value="ORGLA03G0057500.1"/>
    <property type="gene ID" value="ORGLA03G0057500"/>
</dbReference>
<dbReference type="PANTHER" id="PTHR31476">
    <property type="entry name" value="PROTEIN WHAT'S THIS FACTOR 1 HOMOLOG, CHLOROPLASTIC"/>
    <property type="match status" value="1"/>
</dbReference>
<dbReference type="Proteomes" id="UP000007306">
    <property type="component" value="Chromosome 3"/>
</dbReference>
<dbReference type="GO" id="GO:0003723">
    <property type="term" value="F:RNA binding"/>
    <property type="evidence" value="ECO:0007669"/>
    <property type="project" value="InterPro"/>
</dbReference>
<dbReference type="STRING" id="4538.I1P879"/>
<protein>
    <recommendedName>
        <fullName evidence="1">PORR domain-containing protein</fullName>
    </recommendedName>
</protein>
<dbReference type="InterPro" id="IPR021099">
    <property type="entry name" value="PORR_domain"/>
</dbReference>
<dbReference type="HOGENOM" id="CLU_1423554_0_0_1"/>
<sequence length="191" mass="21792">MTRSRNVRQRSKKKRVHALEVATERWKVLTKVLAVVDALKKEEEHVTPLKRLEILRPQLGLTKPNKVAHFVSRSPQLFEVCRDSRGVMWAGLSPQAEALVEEEARLLEDHSRTAAEYVTRLLMMSVDRRLAIDKIAHFRRGFLMISRHDGAHVPRAVQGGQVGGWRLPGACLLEPKLGSHRAREKDSSIDW</sequence>
<evidence type="ECO:0000313" key="2">
    <source>
        <dbReference type="EnsemblPlants" id="ORGLA03G0057500.1"/>
    </source>
</evidence>
<proteinExistence type="predicted"/>
<dbReference type="AlphaFoldDB" id="I1P879"/>
<dbReference type="eggNOG" id="ENOG502QTHI">
    <property type="taxonomic scope" value="Eukaryota"/>
</dbReference>
<dbReference type="PANTHER" id="PTHR31476:SF8">
    <property type="entry name" value="EXPRESSED PROTEIN"/>
    <property type="match status" value="1"/>
</dbReference>
<evidence type="ECO:0000259" key="1">
    <source>
        <dbReference type="Pfam" id="PF11955"/>
    </source>
</evidence>
<dbReference type="Gramene" id="ORGLA03G0057500.1">
    <property type="protein sequence ID" value="ORGLA03G0057500.1"/>
    <property type="gene ID" value="ORGLA03G0057500"/>
</dbReference>
<keyword evidence="3" id="KW-1185">Reference proteome</keyword>
<organism evidence="2 3">
    <name type="scientific">Oryza glaberrima</name>
    <name type="common">African rice</name>
    <dbReference type="NCBI Taxonomy" id="4538"/>
    <lineage>
        <taxon>Eukaryota</taxon>
        <taxon>Viridiplantae</taxon>
        <taxon>Streptophyta</taxon>
        <taxon>Embryophyta</taxon>
        <taxon>Tracheophyta</taxon>
        <taxon>Spermatophyta</taxon>
        <taxon>Magnoliopsida</taxon>
        <taxon>Liliopsida</taxon>
        <taxon>Poales</taxon>
        <taxon>Poaceae</taxon>
        <taxon>BOP clade</taxon>
        <taxon>Oryzoideae</taxon>
        <taxon>Oryzeae</taxon>
        <taxon>Oryzinae</taxon>
        <taxon>Oryza</taxon>
    </lineage>
</organism>
<dbReference type="InterPro" id="IPR045040">
    <property type="entry name" value="PORR_fam"/>
</dbReference>
<reference evidence="2 3" key="2">
    <citation type="submission" date="2018-04" db="EMBL/GenBank/DDBJ databases">
        <title>OglaRS2 (Oryza glaberrima Reference Sequence Version 2).</title>
        <authorList>
            <person name="Zhang J."/>
            <person name="Kudrna D."/>
            <person name="Lee S."/>
            <person name="Talag J."/>
            <person name="Rajasekar S."/>
            <person name="Wing R.A."/>
        </authorList>
    </citation>
    <scope>NUCLEOTIDE SEQUENCE [LARGE SCALE GENOMIC DNA]</scope>
    <source>
        <strain evidence="2 3">cv. IRGC 96717</strain>
    </source>
</reference>
<accession>I1P879</accession>
<name>I1P879_ORYGL</name>
<feature type="domain" description="PORR" evidence="1">
    <location>
        <begin position="14"/>
        <end position="142"/>
    </location>
</feature>
<evidence type="ECO:0000313" key="3">
    <source>
        <dbReference type="Proteomes" id="UP000007306"/>
    </source>
</evidence>